<organism evidence="6 7">
    <name type="scientific">Rothia amarae</name>
    <dbReference type="NCBI Taxonomy" id="169480"/>
    <lineage>
        <taxon>Bacteria</taxon>
        <taxon>Bacillati</taxon>
        <taxon>Actinomycetota</taxon>
        <taxon>Actinomycetes</taxon>
        <taxon>Micrococcales</taxon>
        <taxon>Micrococcaceae</taxon>
        <taxon>Rothia</taxon>
    </lineage>
</organism>
<evidence type="ECO:0000313" key="6">
    <source>
        <dbReference type="EMBL" id="QNV39458.1"/>
    </source>
</evidence>
<dbReference type="Pfam" id="PF00535">
    <property type="entry name" value="Glycos_transf_2"/>
    <property type="match status" value="1"/>
</dbReference>
<proteinExistence type="inferred from homology"/>
<dbReference type="GO" id="GO:0016757">
    <property type="term" value="F:glycosyltransferase activity"/>
    <property type="evidence" value="ECO:0007669"/>
    <property type="project" value="UniProtKB-KW"/>
</dbReference>
<dbReference type="PANTHER" id="PTHR43179:SF12">
    <property type="entry name" value="GALACTOFURANOSYLTRANSFERASE GLFT2"/>
    <property type="match status" value="1"/>
</dbReference>
<evidence type="ECO:0000256" key="2">
    <source>
        <dbReference type="ARBA" id="ARBA00006739"/>
    </source>
</evidence>
<sequence>MSSKPAVSAVIPHYGESAPTMKLIEKLQQQTFDGEIEIIVSDDNSPEPFPQVGGVKVIHRTTNGGFGTNVNTGAEQATGEWLMILNSDLELTSTFVEEMLNAVEKQAKPAIFSPQVVGHEGEAQWVARKFPSTFIHAWNWFTPVARFRDTNWWHRLAGHDVRAVGGKTLTVDWLMGACLMLPTRIFQEVGGFDERFFMNSEEVDLQMRLRDKGYPAIFLGDVMVTHEGGGSSESTKRRQWLTTSHFMYEAKWNKHRILAPTLTAVSLLNFGFNAARSLKNKEVHPLKTFADELKIIRDGKKMVHG</sequence>
<keyword evidence="4 6" id="KW-0808">Transferase</keyword>
<dbReference type="EMBL" id="CP061538">
    <property type="protein sequence ID" value="QNV39458.1"/>
    <property type="molecule type" value="Genomic_DNA"/>
</dbReference>
<protein>
    <submittedName>
        <fullName evidence="6">Glycosyltransferase family 2 protein</fullName>
    </submittedName>
</protein>
<evidence type="ECO:0000313" key="7">
    <source>
        <dbReference type="Proteomes" id="UP000516421"/>
    </source>
</evidence>
<evidence type="ECO:0000259" key="5">
    <source>
        <dbReference type="Pfam" id="PF00535"/>
    </source>
</evidence>
<evidence type="ECO:0000256" key="4">
    <source>
        <dbReference type="ARBA" id="ARBA00022679"/>
    </source>
</evidence>
<dbReference type="KEGG" id="rama:IDM48_08720"/>
<evidence type="ECO:0000256" key="1">
    <source>
        <dbReference type="ARBA" id="ARBA00004776"/>
    </source>
</evidence>
<accession>A0A7H2BIG2</accession>
<name>A0A7H2BIG2_9MICC</name>
<keyword evidence="3" id="KW-0328">Glycosyltransferase</keyword>
<dbReference type="Gene3D" id="3.90.550.10">
    <property type="entry name" value="Spore Coat Polysaccharide Biosynthesis Protein SpsA, Chain A"/>
    <property type="match status" value="1"/>
</dbReference>
<dbReference type="PANTHER" id="PTHR43179">
    <property type="entry name" value="RHAMNOSYLTRANSFERASE WBBL"/>
    <property type="match status" value="1"/>
</dbReference>
<comment type="similarity">
    <text evidence="2">Belongs to the glycosyltransferase 2 family.</text>
</comment>
<dbReference type="Proteomes" id="UP000516421">
    <property type="component" value="Chromosome"/>
</dbReference>
<reference evidence="6 7" key="1">
    <citation type="submission" date="2020-09" db="EMBL/GenBank/DDBJ databases">
        <title>Investigation of environmental microbe.</title>
        <authorList>
            <person name="Ou Y."/>
            <person name="Kang Q."/>
        </authorList>
    </citation>
    <scope>NUCLEOTIDE SEQUENCE [LARGE SCALE GENOMIC DNA]</scope>
    <source>
        <strain evidence="6 7">KJZ-9</strain>
    </source>
</reference>
<dbReference type="InterPro" id="IPR001173">
    <property type="entry name" value="Glyco_trans_2-like"/>
</dbReference>
<dbReference type="SUPFAM" id="SSF53448">
    <property type="entry name" value="Nucleotide-diphospho-sugar transferases"/>
    <property type="match status" value="1"/>
</dbReference>
<dbReference type="AlphaFoldDB" id="A0A7H2BIG2"/>
<keyword evidence="7" id="KW-1185">Reference proteome</keyword>
<feature type="domain" description="Glycosyltransferase 2-like" evidence="5">
    <location>
        <begin position="8"/>
        <end position="150"/>
    </location>
</feature>
<gene>
    <name evidence="6" type="ORF">IDM48_08720</name>
</gene>
<dbReference type="InterPro" id="IPR029044">
    <property type="entry name" value="Nucleotide-diphossugar_trans"/>
</dbReference>
<dbReference type="RefSeq" id="WP_190616979.1">
    <property type="nucleotide sequence ID" value="NZ_CP061538.1"/>
</dbReference>
<comment type="pathway">
    <text evidence="1">Cell wall biogenesis; cell wall polysaccharide biosynthesis.</text>
</comment>
<evidence type="ECO:0000256" key="3">
    <source>
        <dbReference type="ARBA" id="ARBA00022676"/>
    </source>
</evidence>